<dbReference type="AlphaFoldDB" id="A0A024EJ79"/>
<accession>A0A024EJ79</accession>
<organism evidence="1 2">
    <name type="scientific">Pseudomonas mandelii JR-1</name>
    <dbReference type="NCBI Taxonomy" id="1147786"/>
    <lineage>
        <taxon>Bacteria</taxon>
        <taxon>Pseudomonadati</taxon>
        <taxon>Pseudomonadota</taxon>
        <taxon>Gammaproteobacteria</taxon>
        <taxon>Pseudomonadales</taxon>
        <taxon>Pseudomonadaceae</taxon>
        <taxon>Pseudomonas</taxon>
    </lineage>
</organism>
<dbReference type="KEGG" id="pman:OU5_5546"/>
<dbReference type="Proteomes" id="UP000026913">
    <property type="component" value="Chromosome"/>
</dbReference>
<dbReference type="HOGENOM" id="CLU_200209_0_1_6"/>
<sequence length="68" mass="7658">MSFTQKHLDAVEAAIARGEKVVRYTDRTVEYRTVDELLKAREEIRSSLVNAAGPRSRVVRLYHGGKGV</sequence>
<evidence type="ECO:0000313" key="2">
    <source>
        <dbReference type="Proteomes" id="UP000026913"/>
    </source>
</evidence>
<dbReference type="NCBIfam" id="NF047331">
    <property type="entry name" value="phage_HTJ"/>
    <property type="match status" value="1"/>
</dbReference>
<dbReference type="OrthoDB" id="5574012at2"/>
<gene>
    <name evidence="1" type="ORF">OU5_5546</name>
</gene>
<protein>
    <submittedName>
        <fullName evidence="1">Uncharacterized protein</fullName>
    </submittedName>
</protein>
<name>A0A024EJ79_9PSED</name>
<dbReference type="RefSeq" id="WP_010456197.1">
    <property type="nucleotide sequence ID" value="NZ_CP005960.1"/>
</dbReference>
<proteinExistence type="predicted"/>
<dbReference type="EMBL" id="CP005960">
    <property type="protein sequence ID" value="AHZ72625.1"/>
    <property type="molecule type" value="Genomic_DNA"/>
</dbReference>
<reference evidence="1 2" key="1">
    <citation type="journal article" date="2012" name="J. Bacteriol.">
        <title>Genome sequence of cold-adapted Pseudomonas mandelii strain JR-1.</title>
        <authorList>
            <person name="Jang S.H."/>
            <person name="Kim J."/>
            <person name="Kim J."/>
            <person name="Hong S."/>
            <person name="Lee C."/>
        </authorList>
    </citation>
    <scope>NUCLEOTIDE SEQUENCE [LARGE SCALE GENOMIC DNA]</scope>
    <source>
        <strain evidence="1 2">JR-1</strain>
    </source>
</reference>
<evidence type="ECO:0000313" key="1">
    <source>
        <dbReference type="EMBL" id="AHZ72625.1"/>
    </source>
</evidence>